<proteinExistence type="predicted"/>
<feature type="chain" id="PRO_5045977093" description="Beta-lactamase family protein" evidence="1">
    <location>
        <begin position="20"/>
        <end position="337"/>
    </location>
</feature>
<evidence type="ECO:0000313" key="3">
    <source>
        <dbReference type="Proteomes" id="UP001303946"/>
    </source>
</evidence>
<evidence type="ECO:0008006" key="4">
    <source>
        <dbReference type="Google" id="ProtNLM"/>
    </source>
</evidence>
<sequence length="337" mass="35386">MLDRRPAILAVLFATVALSACGGSSDSPAPPPSGPDLAQRTAAATATAQSTSNLCNPIRPFYWEIGDGTQRQASGSVNAAGNATTYSASTVMSIASASKWLYGAYVAERRGGVLTTEDIQYLTFRSGYTGLVPIGDCQQTDTVASCVARNDNDVQTPAHVGKFYYNGGHMQKHASLAAPGVDLGAMDNAALAAEMRRLLGNDIAMTYTQPQPAGGVRTSANDYAVFLRKLINNQLRLGALLGANKVCTNPATCSDALSTPITNGLDWHYSLGHWVEDDPTRSDGAFSSAGAFGFYPWVDATKTWYGIVARSDALGGGNESADCGALIRRAWVTGVAQ</sequence>
<reference evidence="2 3" key="1">
    <citation type="submission" date="2023-10" db="EMBL/GenBank/DDBJ databases">
        <title>Bacteria for the degradation of biodegradable plastic PBAT(Polybutylene adipate terephthalate).</title>
        <authorList>
            <person name="Weon H.-Y."/>
            <person name="Yeon J."/>
        </authorList>
    </citation>
    <scope>NUCLEOTIDE SEQUENCE [LARGE SCALE GENOMIC DNA]</scope>
    <source>
        <strain evidence="2 3">SBD 7-3</strain>
    </source>
</reference>
<dbReference type="RefSeq" id="WP_316699259.1">
    <property type="nucleotide sequence ID" value="NZ_CP136336.1"/>
</dbReference>
<dbReference type="InterPro" id="IPR012338">
    <property type="entry name" value="Beta-lactam/transpept-like"/>
</dbReference>
<feature type="signal peptide" evidence="1">
    <location>
        <begin position="1"/>
        <end position="19"/>
    </location>
</feature>
<evidence type="ECO:0000313" key="2">
    <source>
        <dbReference type="EMBL" id="WOB06679.1"/>
    </source>
</evidence>
<keyword evidence="3" id="KW-1185">Reference proteome</keyword>
<name>A0ABZ0CNX8_9BURK</name>
<gene>
    <name evidence="2" type="ORF">RXV79_17315</name>
</gene>
<dbReference type="SUPFAM" id="SSF56601">
    <property type="entry name" value="beta-lactamase/transpeptidase-like"/>
    <property type="match status" value="2"/>
</dbReference>
<organism evidence="2 3">
    <name type="scientific">Piscinibacter gummiphilus</name>
    <dbReference type="NCBI Taxonomy" id="946333"/>
    <lineage>
        <taxon>Bacteria</taxon>
        <taxon>Pseudomonadati</taxon>
        <taxon>Pseudomonadota</taxon>
        <taxon>Betaproteobacteria</taxon>
        <taxon>Burkholderiales</taxon>
        <taxon>Sphaerotilaceae</taxon>
        <taxon>Piscinibacter</taxon>
    </lineage>
</organism>
<dbReference type="EMBL" id="CP136336">
    <property type="protein sequence ID" value="WOB06679.1"/>
    <property type="molecule type" value="Genomic_DNA"/>
</dbReference>
<dbReference type="Proteomes" id="UP001303946">
    <property type="component" value="Chromosome"/>
</dbReference>
<dbReference type="Gene3D" id="3.40.710.10">
    <property type="entry name" value="DD-peptidase/beta-lactamase superfamily"/>
    <property type="match status" value="1"/>
</dbReference>
<evidence type="ECO:0000256" key="1">
    <source>
        <dbReference type="SAM" id="SignalP"/>
    </source>
</evidence>
<protein>
    <recommendedName>
        <fullName evidence="4">Beta-lactamase family protein</fullName>
    </recommendedName>
</protein>
<keyword evidence="1" id="KW-0732">Signal</keyword>
<accession>A0ABZ0CNX8</accession>
<dbReference type="PROSITE" id="PS51257">
    <property type="entry name" value="PROKAR_LIPOPROTEIN"/>
    <property type="match status" value="1"/>
</dbReference>